<accession>A0A5K7XEH1</accession>
<reference evidence="3" key="1">
    <citation type="submission" date="2019-10" db="EMBL/GenBank/DDBJ databases">
        <title>Lacipirellula parvula gen. nov., sp. nov., representing a lineage of planctomycetes widespread in freshwater anoxic habitats, and description of the family Lacipirellulaceae.</title>
        <authorList>
            <person name="Dedysh S.N."/>
            <person name="Kulichevskaya I.S."/>
            <person name="Beletsky A.V."/>
            <person name="Rakitin A.L."/>
            <person name="Mardanov A.V."/>
            <person name="Ivanova A.A."/>
            <person name="Saltykova V.X."/>
            <person name="Rijpstra W.I.C."/>
            <person name="Sinninghe Damste J.S."/>
            <person name="Ravin N.V."/>
        </authorList>
    </citation>
    <scope>NUCLEOTIDE SEQUENCE [LARGE SCALE GENOMIC DNA]</scope>
    <source>
        <strain evidence="3">PX69</strain>
    </source>
</reference>
<sequence>MFSERFGLVASGLGLALLLECAGCGRAAPNGDAQASQTASASTPNATPPTVAEAVKVIDLRTLPLVAGSENPGGRSVARLAYQAPCSPKAAYEFHQKQLVDAGWEISPHESITEESGSGSFTRDGFTVTLQASQVAGGDKPATMVFASNLGNLTLSTLPKPPNAEVLYDMPASLAYVTPDGVAAVSMAIDKDLQAAGWETYGTAGDTRFYRKNAVRLLATTATAPAQEGKTVVTYFTELLSAELPAPADAKAVQYSEPPVQLYVEYPGDLAAADKWYRESLGKLGWEPTLDHPTEQDFESFVIYRNKAGEMLEINFRPVDDFTRLTLKFTTAEEFAEMEKRWAEQKKKLEAERAAETDK</sequence>
<protein>
    <submittedName>
        <fullName evidence="2">Uncharacterized protein</fullName>
    </submittedName>
</protein>
<dbReference type="AlphaFoldDB" id="A0A5K7XEH1"/>
<feature type="coiled-coil region" evidence="1">
    <location>
        <begin position="332"/>
        <end position="359"/>
    </location>
</feature>
<dbReference type="KEGG" id="lpav:PLANPX_2883"/>
<proteinExistence type="predicted"/>
<keyword evidence="1" id="KW-0175">Coiled coil</keyword>
<dbReference type="Proteomes" id="UP000326837">
    <property type="component" value="Chromosome"/>
</dbReference>
<evidence type="ECO:0000256" key="1">
    <source>
        <dbReference type="SAM" id="Coils"/>
    </source>
</evidence>
<dbReference type="RefSeq" id="WP_152099084.1">
    <property type="nucleotide sequence ID" value="NZ_AP021861.1"/>
</dbReference>
<name>A0A5K7XEH1_9BACT</name>
<organism evidence="2 3">
    <name type="scientific">Lacipirellula parvula</name>
    <dbReference type="NCBI Taxonomy" id="2650471"/>
    <lineage>
        <taxon>Bacteria</taxon>
        <taxon>Pseudomonadati</taxon>
        <taxon>Planctomycetota</taxon>
        <taxon>Planctomycetia</taxon>
        <taxon>Pirellulales</taxon>
        <taxon>Lacipirellulaceae</taxon>
        <taxon>Lacipirellula</taxon>
    </lineage>
</organism>
<dbReference type="EMBL" id="AP021861">
    <property type="protein sequence ID" value="BBO33271.1"/>
    <property type="molecule type" value="Genomic_DNA"/>
</dbReference>
<gene>
    <name evidence="2" type="ORF">PLANPX_2883</name>
</gene>
<evidence type="ECO:0000313" key="2">
    <source>
        <dbReference type="EMBL" id="BBO33271.1"/>
    </source>
</evidence>
<keyword evidence="3" id="KW-1185">Reference proteome</keyword>
<evidence type="ECO:0000313" key="3">
    <source>
        <dbReference type="Proteomes" id="UP000326837"/>
    </source>
</evidence>